<dbReference type="Proteomes" id="UP001552521">
    <property type="component" value="Unassembled WGS sequence"/>
</dbReference>
<dbReference type="EMBL" id="JBFAQK010000004">
    <property type="protein sequence ID" value="MEV4680227.1"/>
    <property type="molecule type" value="Genomic_DNA"/>
</dbReference>
<evidence type="ECO:0000313" key="1">
    <source>
        <dbReference type="EMBL" id="MEV4680227.1"/>
    </source>
</evidence>
<name>A0ABV3HPG4_9ACTN</name>
<organism evidence="1 2">
    <name type="scientific">Streptomyces kurssanovii</name>
    <dbReference type="NCBI Taxonomy" id="67312"/>
    <lineage>
        <taxon>Bacteria</taxon>
        <taxon>Bacillati</taxon>
        <taxon>Actinomycetota</taxon>
        <taxon>Actinomycetes</taxon>
        <taxon>Kitasatosporales</taxon>
        <taxon>Streptomycetaceae</taxon>
        <taxon>Streptomyces</taxon>
    </lineage>
</organism>
<accession>A0ABV3HPG4</accession>
<reference evidence="1 2" key="1">
    <citation type="submission" date="2024-06" db="EMBL/GenBank/DDBJ databases">
        <title>The Natural Products Discovery Center: Release of the First 8490 Sequenced Strains for Exploring Actinobacteria Biosynthetic Diversity.</title>
        <authorList>
            <person name="Kalkreuter E."/>
            <person name="Kautsar S.A."/>
            <person name="Yang D."/>
            <person name="Bader C.D."/>
            <person name="Teijaro C.N."/>
            <person name="Fluegel L."/>
            <person name="Davis C.M."/>
            <person name="Simpson J.R."/>
            <person name="Lauterbach L."/>
            <person name="Steele A.D."/>
            <person name="Gui C."/>
            <person name="Meng S."/>
            <person name="Li G."/>
            <person name="Viehrig K."/>
            <person name="Ye F."/>
            <person name="Su P."/>
            <person name="Kiefer A.F."/>
            <person name="Nichols A."/>
            <person name="Cepeda A.J."/>
            <person name="Yan W."/>
            <person name="Fan B."/>
            <person name="Jiang Y."/>
            <person name="Adhikari A."/>
            <person name="Zheng C.-J."/>
            <person name="Schuster L."/>
            <person name="Cowan T.M."/>
            <person name="Smanski M.J."/>
            <person name="Chevrette M.G."/>
            <person name="De Carvalho L.P.S."/>
            <person name="Shen B."/>
        </authorList>
    </citation>
    <scope>NUCLEOTIDE SEQUENCE [LARGE SCALE GENOMIC DNA]</scope>
    <source>
        <strain evidence="1 2">NPDC049344</strain>
    </source>
</reference>
<comment type="caution">
    <text evidence="1">The sequence shown here is derived from an EMBL/GenBank/DDBJ whole genome shotgun (WGS) entry which is preliminary data.</text>
</comment>
<dbReference type="RefSeq" id="WP_364588664.1">
    <property type="nucleotide sequence ID" value="NZ_JBFAQK010000004.1"/>
</dbReference>
<keyword evidence="2" id="KW-1185">Reference proteome</keyword>
<sequence>MSAADGRMAGRQGDAARAAVALLESAAAGLPRITGDRPEDVSSAEEVCDRLIDLAAARAWLRTAGATAPEGVDDTGEVMHGCVCWVVREDVVRTRSGSASTGGVRDGLPVGAAHALVTRLVTALADPARYDEVCARTRSSLGPCPQGRAAAAWDVADGALRGLGTTRDEWAGADPAHTAAGGWVLVDRVGRLQLACALLTEARTCPPEDAPDLVNAARRYTWNWLRQPPPEAATEIHVRRTAELVAWIRRSGPALQGSGA</sequence>
<gene>
    <name evidence="1" type="ORF">AB0K36_05480</name>
</gene>
<evidence type="ECO:0000313" key="2">
    <source>
        <dbReference type="Proteomes" id="UP001552521"/>
    </source>
</evidence>
<protein>
    <submittedName>
        <fullName evidence="1">Uncharacterized protein</fullName>
    </submittedName>
</protein>
<proteinExistence type="predicted"/>